<dbReference type="GeneID" id="8827963"/>
<dbReference type="KEGG" id="abi:Aboo_1006"/>
<dbReference type="AlphaFoldDB" id="D3T9N6"/>
<organism evidence="1 2">
    <name type="scientific">Aciduliprofundum boonei (strain DSM 19572 / T469)</name>
    <dbReference type="NCBI Taxonomy" id="439481"/>
    <lineage>
        <taxon>Archaea</taxon>
        <taxon>Methanobacteriati</taxon>
        <taxon>Thermoplasmatota</taxon>
        <taxon>DHVE2 group</taxon>
        <taxon>Candidatus Aciduliprofundum</taxon>
    </lineage>
</organism>
<evidence type="ECO:0000313" key="2">
    <source>
        <dbReference type="Proteomes" id="UP000001400"/>
    </source>
</evidence>
<gene>
    <name evidence="1" type="ordered locus">Aboo_1006</name>
</gene>
<proteinExistence type="predicted"/>
<reference evidence="1" key="1">
    <citation type="submission" date="2010-02" db="EMBL/GenBank/DDBJ databases">
        <title>Complete sequence of Aciduliprofundum boonei T469.</title>
        <authorList>
            <consortium name="US DOE Joint Genome Institute"/>
            <person name="Lucas S."/>
            <person name="Copeland A."/>
            <person name="Lapidus A."/>
            <person name="Cheng J.-F."/>
            <person name="Bruce D."/>
            <person name="Goodwin L."/>
            <person name="Pitluck S."/>
            <person name="Saunders E."/>
            <person name="Detter J.C."/>
            <person name="Han C."/>
            <person name="Tapia R."/>
            <person name="Land M."/>
            <person name="Hauser L."/>
            <person name="Kyrpides N."/>
            <person name="Mikhailova N."/>
            <person name="Flores G."/>
            <person name="Reysenbach A.-L."/>
            <person name="Woyke T."/>
        </authorList>
    </citation>
    <scope>NUCLEOTIDE SEQUENCE</scope>
    <source>
        <strain evidence="1">T469</strain>
    </source>
</reference>
<sequence length="65" mass="7478">MNLGRVKRKIVFLGKMSSDEDTQMLLDILEDLITELEVMDEEVSKAIDGLIEIVVEREKKKEGKK</sequence>
<evidence type="ECO:0000313" key="1">
    <source>
        <dbReference type="EMBL" id="ADD08815.1"/>
    </source>
</evidence>
<protein>
    <submittedName>
        <fullName evidence="1">Uncharacterized protein</fullName>
    </submittedName>
</protein>
<dbReference type="RefSeq" id="WP_012997294.1">
    <property type="nucleotide sequence ID" value="NC_013926.1"/>
</dbReference>
<keyword evidence="2" id="KW-1185">Reference proteome</keyword>
<dbReference type="HOGENOM" id="CLU_2839164_0_0_2"/>
<dbReference type="EMBL" id="CP001941">
    <property type="protein sequence ID" value="ADD08815.1"/>
    <property type="molecule type" value="Genomic_DNA"/>
</dbReference>
<dbReference type="Proteomes" id="UP000001400">
    <property type="component" value="Chromosome"/>
</dbReference>
<name>D3T9N6_ACIB4</name>
<accession>D3T9N6</accession>